<dbReference type="PROSITE" id="PS51163">
    <property type="entry name" value="YRDC"/>
    <property type="match status" value="1"/>
</dbReference>
<dbReference type="EC" id="6.2.-.-" evidence="8"/>
<dbReference type="NCBIfam" id="TIGR00143">
    <property type="entry name" value="hypF"/>
    <property type="match status" value="1"/>
</dbReference>
<dbReference type="Gene3D" id="3.30.420.360">
    <property type="match status" value="1"/>
</dbReference>
<dbReference type="InterPro" id="IPR017968">
    <property type="entry name" value="Acylphosphatase_CS"/>
</dbReference>
<dbReference type="GO" id="GO:0016874">
    <property type="term" value="F:ligase activity"/>
    <property type="evidence" value="ECO:0007669"/>
    <property type="project" value="UniProtKB-KW"/>
</dbReference>
<dbReference type="InterPro" id="IPR011125">
    <property type="entry name" value="Znf_HypF"/>
</dbReference>
<gene>
    <name evidence="13" type="primary">hypF</name>
    <name evidence="13" type="ORF">PZE19_16730</name>
</gene>
<dbReference type="Pfam" id="PF01300">
    <property type="entry name" value="Sua5_yciO_yrdC"/>
    <property type="match status" value="1"/>
</dbReference>
<comment type="similarity">
    <text evidence="2 8">Belongs to the carbamoyltransferase HypF family.</text>
</comment>
<keyword evidence="9" id="KW-0378">Hydrolase</keyword>
<dbReference type="SUPFAM" id="SSF55821">
    <property type="entry name" value="YrdC/RibB"/>
    <property type="match status" value="1"/>
</dbReference>
<protein>
    <recommendedName>
        <fullName evidence="8">Carbamoyltransferase</fullName>
        <ecNumber evidence="8">6.2.-.-</ecNumber>
    </recommendedName>
</protein>
<dbReference type="RefSeq" id="WP_277864361.1">
    <property type="nucleotide sequence ID" value="NZ_JARRAG010000002.1"/>
</dbReference>
<evidence type="ECO:0000256" key="2">
    <source>
        <dbReference type="ARBA" id="ARBA00008097"/>
    </source>
</evidence>
<proteinExistence type="inferred from homology"/>
<evidence type="ECO:0000256" key="4">
    <source>
        <dbReference type="ARBA" id="ARBA00022723"/>
    </source>
</evidence>
<keyword evidence="5" id="KW-0863">Zinc-finger</keyword>
<keyword evidence="6" id="KW-0862">Zinc</keyword>
<dbReference type="PROSITE" id="PS51160">
    <property type="entry name" value="ACYLPHOSPHATASE_3"/>
    <property type="match status" value="1"/>
</dbReference>
<dbReference type="InterPro" id="IPR041440">
    <property type="entry name" value="HypF_C"/>
</dbReference>
<feature type="domain" description="Acylphosphatase-like" evidence="11">
    <location>
        <begin position="59"/>
        <end position="147"/>
    </location>
</feature>
<organism evidence="13 14">
    <name type="scientific">Paludisphaera mucosa</name>
    <dbReference type="NCBI Taxonomy" id="3030827"/>
    <lineage>
        <taxon>Bacteria</taxon>
        <taxon>Pseudomonadati</taxon>
        <taxon>Planctomycetota</taxon>
        <taxon>Planctomycetia</taxon>
        <taxon>Isosphaerales</taxon>
        <taxon>Isosphaeraceae</taxon>
        <taxon>Paludisphaera</taxon>
    </lineage>
</organism>
<evidence type="ECO:0000256" key="1">
    <source>
        <dbReference type="ARBA" id="ARBA00004711"/>
    </source>
</evidence>
<sequence length="817" mass="88350">MISIGIAEESGFAARSISTTGVGHRRVQRVDRQGGRTRPPSGIDAWSPGKEGRGTVTGRYSVQVRGVVQGVGFRPFVHGLAGRLGLTGSVRNSASDVLIDVEGDDRSLGRFFRRLSTDSPPLSRIDEIRREATTPRRDGVGTFVIEASERGGGDAMEFPPDVATCMDCLAELFDPDDRRHLHPFINCTSCGPRWTVIEAAPYDRASTTMARFAMCSACRAEYDDPRDRRFHAQPNCCPGCGPRLRWEGEGAGSGDPLDDAVAAFLAGRIGAVKGVGGYHLACDARARSAVEELRRRKMRDEKPMAILVADLDAASLWCEVSSDEAALLASPGRPIVLLRRRRDDDLAYGVAAGAPTLGVMLPYTPLHHLLIRGMGGSPLVLTSGNLADEPIAFDDEDARRRLTGIADFILSHDRPIAVRCDDSVSRIVAGGEVLLRRSRGHVPGSVRLPHDCPVPILALGGQQKAVFALAKGRRAVLSHHLGGLDDFASYRSFEAAVGHFERLFEIEPELMVRDLHPDYASNLYADRRGLPTLAVQHHHAHVASCMAENGLDGPVLGVAFDGSGLGPDGAIWGGEFLESTYEGFRRAAHLRYVPMPGGSRAIREPWRMALAHLEDAGEGPGLISSRVELEERGIVAAMLERRINSPLTSSAGRLFDAVAALAGLRQRVRHEGQAAMELEWASAELTVDDFYPFEVVGDSPLTIDTRPLISAVASDVRRDVEPGRIGRRFHTTMVEMIAEVCGRIRANRGLEVVALSGGVFMNSLLLDETIGRLEREGFVVHRHRRVPPNDGGLCLGQLAIAATTRAKGGGDVPGDTR</sequence>
<dbReference type="InterPro" id="IPR036046">
    <property type="entry name" value="Acylphosphatase-like_dom_sf"/>
</dbReference>
<evidence type="ECO:0000256" key="7">
    <source>
        <dbReference type="ARBA" id="ARBA00048220"/>
    </source>
</evidence>
<comment type="caution">
    <text evidence="13">The sequence shown here is derived from an EMBL/GenBank/DDBJ whole genome shotgun (WGS) entry which is preliminary data.</text>
</comment>
<dbReference type="PANTHER" id="PTHR42959">
    <property type="entry name" value="CARBAMOYLTRANSFERASE"/>
    <property type="match status" value="1"/>
</dbReference>
<dbReference type="PANTHER" id="PTHR42959:SF1">
    <property type="entry name" value="CARBAMOYLTRANSFERASE HYPF"/>
    <property type="match status" value="1"/>
</dbReference>
<name>A0ABT6FCX8_9BACT</name>
<dbReference type="Pfam" id="PF00708">
    <property type="entry name" value="Acylphosphatase"/>
    <property type="match status" value="1"/>
</dbReference>
<evidence type="ECO:0000256" key="9">
    <source>
        <dbReference type="PROSITE-ProRule" id="PRU00520"/>
    </source>
</evidence>
<feature type="active site" evidence="9">
    <location>
        <position position="74"/>
    </location>
</feature>
<dbReference type="EMBL" id="JARRAG010000002">
    <property type="protein sequence ID" value="MDG3005439.1"/>
    <property type="molecule type" value="Genomic_DNA"/>
</dbReference>
<dbReference type="PIRSF" id="PIRSF006256">
    <property type="entry name" value="CMPcnvr_hdrg_mat"/>
    <property type="match status" value="1"/>
</dbReference>
<comment type="catalytic activity">
    <reaction evidence="7">
        <text>C-terminal L-cysteinyl-[HypE protein] + carbamoyl phosphate + ATP + H2O = C-terminal S-carboxamide-L-cysteinyl-[HypE protein] + AMP + phosphate + diphosphate + H(+)</text>
        <dbReference type="Rhea" id="RHEA:55636"/>
        <dbReference type="Rhea" id="RHEA-COMP:14247"/>
        <dbReference type="Rhea" id="RHEA-COMP:14392"/>
        <dbReference type="ChEBI" id="CHEBI:15377"/>
        <dbReference type="ChEBI" id="CHEBI:15378"/>
        <dbReference type="ChEBI" id="CHEBI:30616"/>
        <dbReference type="ChEBI" id="CHEBI:33019"/>
        <dbReference type="ChEBI" id="CHEBI:43474"/>
        <dbReference type="ChEBI" id="CHEBI:58228"/>
        <dbReference type="ChEBI" id="CHEBI:76913"/>
        <dbReference type="ChEBI" id="CHEBI:139126"/>
        <dbReference type="ChEBI" id="CHEBI:456215"/>
    </reaction>
</comment>
<dbReference type="InterPro" id="IPR051060">
    <property type="entry name" value="Carbamoyltrans_HypF-like"/>
</dbReference>
<dbReference type="Gene3D" id="3.30.110.120">
    <property type="match status" value="1"/>
</dbReference>
<keyword evidence="14" id="KW-1185">Reference proteome</keyword>
<feature type="domain" description="YrdC-like" evidence="12">
    <location>
        <begin position="254"/>
        <end position="440"/>
    </location>
</feature>
<reference evidence="13 14" key="1">
    <citation type="submission" date="2023-03" db="EMBL/GenBank/DDBJ databases">
        <title>Paludisphaera mucosa sp. nov. a novel planctomycete from northern fen.</title>
        <authorList>
            <person name="Ivanova A."/>
        </authorList>
    </citation>
    <scope>NUCLEOTIDE SEQUENCE [LARGE SCALE GENOMIC DNA]</scope>
    <source>
        <strain evidence="13 14">Pla2</strain>
    </source>
</reference>
<evidence type="ECO:0000256" key="5">
    <source>
        <dbReference type="ARBA" id="ARBA00022771"/>
    </source>
</evidence>
<dbReference type="SUPFAM" id="SSF54975">
    <property type="entry name" value="Acylphosphatase/BLUF domain-like"/>
    <property type="match status" value="1"/>
</dbReference>
<dbReference type="Pfam" id="PF07503">
    <property type="entry name" value="zf-HYPF"/>
    <property type="match status" value="2"/>
</dbReference>
<evidence type="ECO:0000256" key="10">
    <source>
        <dbReference type="SAM" id="MobiDB-lite"/>
    </source>
</evidence>
<dbReference type="Gene3D" id="3.30.420.40">
    <property type="match status" value="1"/>
</dbReference>
<dbReference type="Pfam" id="PF22521">
    <property type="entry name" value="HypF_C_2"/>
    <property type="match status" value="1"/>
</dbReference>
<comment type="catalytic activity">
    <reaction evidence="9">
        <text>an acyl phosphate + H2O = a carboxylate + phosphate + H(+)</text>
        <dbReference type="Rhea" id="RHEA:14965"/>
        <dbReference type="ChEBI" id="CHEBI:15377"/>
        <dbReference type="ChEBI" id="CHEBI:15378"/>
        <dbReference type="ChEBI" id="CHEBI:29067"/>
        <dbReference type="ChEBI" id="CHEBI:43474"/>
        <dbReference type="ChEBI" id="CHEBI:59918"/>
        <dbReference type="EC" id="3.6.1.7"/>
    </reaction>
</comment>
<accession>A0ABT6FCX8</accession>
<keyword evidence="3 13" id="KW-0436">Ligase</keyword>
<evidence type="ECO:0000256" key="3">
    <source>
        <dbReference type="ARBA" id="ARBA00022598"/>
    </source>
</evidence>
<evidence type="ECO:0000259" key="11">
    <source>
        <dbReference type="PROSITE" id="PS51160"/>
    </source>
</evidence>
<dbReference type="Proteomes" id="UP001216907">
    <property type="component" value="Unassembled WGS sequence"/>
</dbReference>
<evidence type="ECO:0000313" key="13">
    <source>
        <dbReference type="EMBL" id="MDG3005439.1"/>
    </source>
</evidence>
<evidence type="ECO:0000313" key="14">
    <source>
        <dbReference type="Proteomes" id="UP001216907"/>
    </source>
</evidence>
<dbReference type="InterPro" id="IPR001792">
    <property type="entry name" value="Acylphosphatase-like_dom"/>
</dbReference>
<evidence type="ECO:0000256" key="6">
    <source>
        <dbReference type="ARBA" id="ARBA00022833"/>
    </source>
</evidence>
<dbReference type="InterPro" id="IPR055128">
    <property type="entry name" value="HypF_C_2"/>
</dbReference>
<dbReference type="Gene3D" id="3.90.870.50">
    <property type="match status" value="1"/>
</dbReference>
<dbReference type="PROSITE" id="PS00150">
    <property type="entry name" value="ACYLPHOSPHATASE_1"/>
    <property type="match status" value="1"/>
</dbReference>
<feature type="region of interest" description="Disordered" evidence="10">
    <location>
        <begin position="29"/>
        <end position="52"/>
    </location>
</feature>
<comment type="pathway">
    <text evidence="1">Protein modification; [NiFe] hydrogenase maturation.</text>
</comment>
<keyword evidence="4" id="KW-0479">Metal-binding</keyword>
<dbReference type="InterPro" id="IPR004421">
    <property type="entry name" value="Carbamoyltransferase_HypF"/>
</dbReference>
<evidence type="ECO:0000259" key="12">
    <source>
        <dbReference type="PROSITE" id="PS51163"/>
    </source>
</evidence>
<dbReference type="InterPro" id="IPR017945">
    <property type="entry name" value="DHBP_synth_RibB-like_a/b_dom"/>
</dbReference>
<dbReference type="InterPro" id="IPR006070">
    <property type="entry name" value="Sua5-like_dom"/>
</dbReference>
<evidence type="ECO:0000256" key="8">
    <source>
        <dbReference type="PIRNR" id="PIRNR006256"/>
    </source>
</evidence>
<feature type="active site" evidence="9">
    <location>
        <position position="92"/>
    </location>
</feature>
<dbReference type="Pfam" id="PF17788">
    <property type="entry name" value="HypF_C"/>
    <property type="match status" value="1"/>
</dbReference>